<sequence length="423" mass="48397">MKTLLIIYPHWHPANLAGVHRPRLIGNFLPDFGWQPLVLTVEEQYFEEAPDKDFVRTFREHFETIRVAALSPPKRVRLIGDIGLRAFWALYKKAIALSRERQIDFIWIPIPSFYMAVLGRLIYNETGLPYGIDYIDPWVRPLAPYQRRYGRAWWSLQLAKLLEPFAVKKAALISGVSTSYYQAVLDRHFKGQPITHVGMPYGFDPADHQIDLGEITYPWSKNPEVIPYVYAGAFLPQSYRFIEALFSVVQKIEAQGQWDSRKKLYFLGTGAYGGTTIQEYAQRYGIAQHVVETRSRFPFLHIQQFLRKAAGVMIIGSTEAHYTASKTFQCLLSGRPVWAVFHEESSAAEIMAACKADRYLARYNPEMGLEAIEAMVASTFIPFLKEGDEQWSPELQPLEQFSARQSARKLAAAIDTALHSLPR</sequence>
<dbReference type="EMBL" id="VOOR01000013">
    <property type="protein sequence ID" value="TXB63811.1"/>
    <property type="molecule type" value="Genomic_DNA"/>
</dbReference>
<keyword evidence="2" id="KW-1185">Reference proteome</keyword>
<name>A0A5C6RN78_9BACT</name>
<gene>
    <name evidence="1" type="ORF">FRY97_08320</name>
</gene>
<dbReference type="RefSeq" id="WP_147166987.1">
    <property type="nucleotide sequence ID" value="NZ_VOOR01000013.1"/>
</dbReference>
<dbReference type="GO" id="GO:0016740">
    <property type="term" value="F:transferase activity"/>
    <property type="evidence" value="ECO:0007669"/>
    <property type="project" value="UniProtKB-KW"/>
</dbReference>
<comment type="caution">
    <text evidence="1">The sequence shown here is derived from an EMBL/GenBank/DDBJ whole genome shotgun (WGS) entry which is preliminary data.</text>
</comment>
<proteinExistence type="predicted"/>
<protein>
    <submittedName>
        <fullName evidence="1">Glycosyltransferase family 4 protein</fullName>
    </submittedName>
</protein>
<dbReference type="AlphaFoldDB" id="A0A5C6RN78"/>
<dbReference type="Proteomes" id="UP000321580">
    <property type="component" value="Unassembled WGS sequence"/>
</dbReference>
<reference evidence="1 2" key="1">
    <citation type="submission" date="2019-08" db="EMBL/GenBank/DDBJ databases">
        <title>Genome of Phaeodactylibacter luteus.</title>
        <authorList>
            <person name="Bowman J.P."/>
        </authorList>
    </citation>
    <scope>NUCLEOTIDE SEQUENCE [LARGE SCALE GENOMIC DNA]</scope>
    <source>
        <strain evidence="1 2">KCTC 42180</strain>
    </source>
</reference>
<evidence type="ECO:0000313" key="1">
    <source>
        <dbReference type="EMBL" id="TXB63811.1"/>
    </source>
</evidence>
<evidence type="ECO:0000313" key="2">
    <source>
        <dbReference type="Proteomes" id="UP000321580"/>
    </source>
</evidence>
<organism evidence="1 2">
    <name type="scientific">Phaeodactylibacter luteus</name>
    <dbReference type="NCBI Taxonomy" id="1564516"/>
    <lineage>
        <taxon>Bacteria</taxon>
        <taxon>Pseudomonadati</taxon>
        <taxon>Bacteroidota</taxon>
        <taxon>Saprospiria</taxon>
        <taxon>Saprospirales</taxon>
        <taxon>Haliscomenobacteraceae</taxon>
        <taxon>Phaeodactylibacter</taxon>
    </lineage>
</organism>
<dbReference type="SUPFAM" id="SSF53756">
    <property type="entry name" value="UDP-Glycosyltransferase/glycogen phosphorylase"/>
    <property type="match status" value="1"/>
</dbReference>
<accession>A0A5C6RN78</accession>
<keyword evidence="1" id="KW-0808">Transferase</keyword>
<dbReference type="OrthoDB" id="846071at2"/>